<dbReference type="InterPro" id="IPR029057">
    <property type="entry name" value="PRTase-like"/>
</dbReference>
<organism evidence="2 3">
    <name type="scientific">Pelotomaculum propionicicum</name>
    <dbReference type="NCBI Taxonomy" id="258475"/>
    <lineage>
        <taxon>Bacteria</taxon>
        <taxon>Bacillati</taxon>
        <taxon>Bacillota</taxon>
        <taxon>Clostridia</taxon>
        <taxon>Eubacteriales</taxon>
        <taxon>Desulfotomaculaceae</taxon>
        <taxon>Pelotomaculum</taxon>
    </lineage>
</organism>
<dbReference type="PANTHER" id="PTHR43218:SF1">
    <property type="entry name" value="PHOSPHORIBOSYLTRANSFERASE"/>
    <property type="match status" value="1"/>
</dbReference>
<dbReference type="NCBIfam" id="NF005592">
    <property type="entry name" value="PRK07322.1"/>
    <property type="match status" value="1"/>
</dbReference>
<reference evidence="2 3" key="1">
    <citation type="journal article" date="2018" name="Environ. Microbiol.">
        <title>Novel energy conservation strategies and behaviour of Pelotomaculum schinkii driving syntrophic propionate catabolism.</title>
        <authorList>
            <person name="Hidalgo-Ahumada C.A.P."/>
            <person name="Nobu M.K."/>
            <person name="Narihiro T."/>
            <person name="Tamaki H."/>
            <person name="Liu W.T."/>
            <person name="Kamagata Y."/>
            <person name="Stams A.J.M."/>
            <person name="Imachi H."/>
            <person name="Sousa D.Z."/>
        </authorList>
    </citation>
    <scope>NUCLEOTIDE SEQUENCE [LARGE SCALE GENOMIC DNA]</scope>
    <source>
        <strain evidence="2 3">MGP</strain>
    </source>
</reference>
<protein>
    <submittedName>
        <fullName evidence="2">Orotate phosphoribosyltransferase</fullName>
        <ecNumber evidence="2">2.4.2.10</ecNumber>
    </submittedName>
</protein>
<comment type="caution">
    <text evidence="2">The sequence shown here is derived from an EMBL/GenBank/DDBJ whole genome shotgun (WGS) entry which is preliminary data.</text>
</comment>
<gene>
    <name evidence="2" type="primary">pyrE_2</name>
    <name evidence="2" type="ORF">Pmgp_03465</name>
</gene>
<dbReference type="RefSeq" id="WP_134215629.1">
    <property type="nucleotide sequence ID" value="NZ_QFFZ01000064.1"/>
</dbReference>
<dbReference type="Gene3D" id="3.40.50.2020">
    <property type="match status" value="1"/>
</dbReference>
<name>A0A4Y7RL20_9FIRM</name>
<dbReference type="SUPFAM" id="SSF53271">
    <property type="entry name" value="PRTase-like"/>
    <property type="match status" value="1"/>
</dbReference>
<evidence type="ECO:0000259" key="1">
    <source>
        <dbReference type="Pfam" id="PF00156"/>
    </source>
</evidence>
<dbReference type="InterPro" id="IPR000836">
    <property type="entry name" value="PRTase_dom"/>
</dbReference>
<dbReference type="AlphaFoldDB" id="A0A4Y7RL20"/>
<feature type="domain" description="Phosphoribosyltransferase" evidence="1">
    <location>
        <begin position="53"/>
        <end position="173"/>
    </location>
</feature>
<dbReference type="EMBL" id="QFFZ01000064">
    <property type="protein sequence ID" value="TEB09017.1"/>
    <property type="molecule type" value="Genomic_DNA"/>
</dbReference>
<sequence length="185" mass="20174">MLYKGQSEYELEVAGLKRRLPVVKVGENLWIASFVMLGDVQLNNICGAALAAEIMNFDCDILVGPEAKVLPLLQVMATFLGHLTYVVCRKSVKAYMENPLIVSTRSITTTSAQELVLDGLDVEKVCGRRVAIVDDVVSTGGSINAVEELILQAGGKVVCRAAVLKEGEKYNKDLIYLGRLPVFTR</sequence>
<evidence type="ECO:0000313" key="2">
    <source>
        <dbReference type="EMBL" id="TEB09017.1"/>
    </source>
</evidence>
<dbReference type="Proteomes" id="UP000297597">
    <property type="component" value="Unassembled WGS sequence"/>
</dbReference>
<dbReference type="GO" id="GO:0004588">
    <property type="term" value="F:orotate phosphoribosyltransferase activity"/>
    <property type="evidence" value="ECO:0007669"/>
    <property type="project" value="UniProtKB-EC"/>
</dbReference>
<dbReference type="OrthoDB" id="4213751at2"/>
<dbReference type="EC" id="2.4.2.10" evidence="2"/>
<proteinExistence type="predicted"/>
<dbReference type="Pfam" id="PF00156">
    <property type="entry name" value="Pribosyltran"/>
    <property type="match status" value="1"/>
</dbReference>
<keyword evidence="3" id="KW-1185">Reference proteome</keyword>
<dbReference type="CDD" id="cd06223">
    <property type="entry name" value="PRTases_typeI"/>
    <property type="match status" value="1"/>
</dbReference>
<keyword evidence="2" id="KW-0328">Glycosyltransferase</keyword>
<evidence type="ECO:0000313" key="3">
    <source>
        <dbReference type="Proteomes" id="UP000297597"/>
    </source>
</evidence>
<accession>A0A4Y7RL20</accession>
<dbReference type="PANTHER" id="PTHR43218">
    <property type="entry name" value="PHOSPHORIBOSYLTRANSFERASE-RELATED"/>
    <property type="match status" value="1"/>
</dbReference>
<keyword evidence="2" id="KW-0808">Transferase</keyword>